<evidence type="ECO:0000313" key="9">
    <source>
        <dbReference type="EMBL" id="KRN77484.1"/>
    </source>
</evidence>
<evidence type="ECO:0000256" key="4">
    <source>
        <dbReference type="PIRSR" id="PIRSR000097-1"/>
    </source>
</evidence>
<feature type="region of interest" description="Disordered" evidence="7">
    <location>
        <begin position="245"/>
        <end position="266"/>
    </location>
</feature>
<evidence type="ECO:0000256" key="7">
    <source>
        <dbReference type="SAM" id="MobiDB-lite"/>
    </source>
</evidence>
<dbReference type="PANTHER" id="PTHR43827:SF3">
    <property type="entry name" value="NADP-DEPENDENT OXIDOREDUCTASE DOMAIN-CONTAINING PROTEIN"/>
    <property type="match status" value="1"/>
</dbReference>
<feature type="domain" description="NADP-dependent oxidoreductase" evidence="8">
    <location>
        <begin position="5"/>
        <end position="248"/>
    </location>
</feature>
<dbReference type="AlphaFoldDB" id="A0A0R2JRA9"/>
<dbReference type="PATRIC" id="fig|1620.3.peg.1573"/>
<dbReference type="STRING" id="1620.IV67_GL001539"/>
<comment type="caution">
    <text evidence="9">The sequence shown here is derived from an EMBL/GenBank/DDBJ whole genome shotgun (WGS) entry which is preliminary data.</text>
</comment>
<dbReference type="PIRSF" id="PIRSF000097">
    <property type="entry name" value="AKR"/>
    <property type="match status" value="1"/>
</dbReference>
<dbReference type="PROSITE" id="PS00798">
    <property type="entry name" value="ALDOKETO_REDUCTASE_1"/>
    <property type="match status" value="1"/>
</dbReference>
<dbReference type="FunFam" id="3.20.20.100:FF:000002">
    <property type="entry name" value="2,5-diketo-D-gluconic acid reductase A"/>
    <property type="match status" value="1"/>
</dbReference>
<keyword evidence="10" id="KW-1185">Reference proteome</keyword>
<dbReference type="InterPro" id="IPR023210">
    <property type="entry name" value="NADP_OxRdtase_dom"/>
</dbReference>
<dbReference type="CDD" id="cd19132">
    <property type="entry name" value="AKR_AKR5D1_E1"/>
    <property type="match status" value="1"/>
</dbReference>
<accession>A0A0R2JRA9</accession>
<dbReference type="PRINTS" id="PR00069">
    <property type="entry name" value="ALDKETRDTASE"/>
</dbReference>
<dbReference type="Gene3D" id="3.20.20.100">
    <property type="entry name" value="NADP-dependent oxidoreductase domain"/>
    <property type="match status" value="1"/>
</dbReference>
<dbReference type="InterPro" id="IPR018170">
    <property type="entry name" value="Aldo/ket_reductase_CS"/>
</dbReference>
<gene>
    <name evidence="9" type="ORF">IV67_GL001539</name>
</gene>
<sequence length="266" mass="30364">MSIPKIGFGTYKLNGTSGANSIKHAIDNGYRLIDTAYNYENEGAVGQGIQTSKVDRSEVLVTSKLPGRYYHENSIETIQESLYRSQLDYFDLYLLHWPNPEDDHYVEAWETLIEAQKFGLVRNIGVCNFLPEHIDRLEKETGVLPVINQIELHPLFNQKEQRAYNESKGILTEAWSPLGRASSVLEDETLQQIAKSHNKNVGQIILRWEIQLGVVPIPKSSSDKNQLANLDVFDFMLSDSEMMNINSMSRPDGRTHDQNPETYQEF</sequence>
<organism evidence="9 10">
    <name type="scientific">Weissella minor</name>
    <dbReference type="NCBI Taxonomy" id="1620"/>
    <lineage>
        <taxon>Bacteria</taxon>
        <taxon>Bacillati</taxon>
        <taxon>Bacillota</taxon>
        <taxon>Bacilli</taxon>
        <taxon>Lactobacillales</taxon>
        <taxon>Lactobacillaceae</taxon>
        <taxon>Weissella</taxon>
    </lineage>
</organism>
<evidence type="ECO:0000256" key="2">
    <source>
        <dbReference type="ARBA" id="ARBA00022857"/>
    </source>
</evidence>
<dbReference type="EMBL" id="JQCD01000018">
    <property type="protein sequence ID" value="KRN77484.1"/>
    <property type="molecule type" value="Genomic_DNA"/>
</dbReference>
<dbReference type="InterPro" id="IPR020471">
    <property type="entry name" value="AKR"/>
</dbReference>
<reference evidence="9 10" key="1">
    <citation type="journal article" date="2015" name="Genome Announc.">
        <title>Expanding the biotechnology potential of lactobacilli through comparative genomics of 213 strains and associated genera.</title>
        <authorList>
            <person name="Sun Z."/>
            <person name="Harris H.M."/>
            <person name="McCann A."/>
            <person name="Guo C."/>
            <person name="Argimon S."/>
            <person name="Zhang W."/>
            <person name="Yang X."/>
            <person name="Jeffery I.B."/>
            <person name="Cooney J.C."/>
            <person name="Kagawa T.F."/>
            <person name="Liu W."/>
            <person name="Song Y."/>
            <person name="Salvetti E."/>
            <person name="Wrobel A."/>
            <person name="Rasinkangas P."/>
            <person name="Parkhill J."/>
            <person name="Rea M.C."/>
            <person name="O'Sullivan O."/>
            <person name="Ritari J."/>
            <person name="Douillard F.P."/>
            <person name="Paul Ross R."/>
            <person name="Yang R."/>
            <person name="Briner A.E."/>
            <person name="Felis G.E."/>
            <person name="de Vos W.M."/>
            <person name="Barrangou R."/>
            <person name="Klaenhammer T.R."/>
            <person name="Caufield P.W."/>
            <person name="Cui Y."/>
            <person name="Zhang H."/>
            <person name="O'Toole P.W."/>
        </authorList>
    </citation>
    <scope>NUCLEOTIDE SEQUENCE [LARGE SCALE GENOMIC DNA]</scope>
    <source>
        <strain evidence="9 10">DSM 20014</strain>
    </source>
</reference>
<feature type="binding site" evidence="5">
    <location>
        <position position="96"/>
    </location>
    <ligand>
        <name>substrate</name>
    </ligand>
</feature>
<evidence type="ECO:0000256" key="1">
    <source>
        <dbReference type="ARBA" id="ARBA00007905"/>
    </source>
</evidence>
<evidence type="ECO:0000256" key="3">
    <source>
        <dbReference type="ARBA" id="ARBA00023002"/>
    </source>
</evidence>
<dbReference type="GO" id="GO:0016616">
    <property type="term" value="F:oxidoreductase activity, acting on the CH-OH group of donors, NAD or NADP as acceptor"/>
    <property type="evidence" value="ECO:0007669"/>
    <property type="project" value="UniProtKB-ARBA"/>
</dbReference>
<dbReference type="SUPFAM" id="SSF51430">
    <property type="entry name" value="NAD(P)-linked oxidoreductase"/>
    <property type="match status" value="1"/>
</dbReference>
<dbReference type="InterPro" id="IPR036812">
    <property type="entry name" value="NAD(P)_OxRdtase_dom_sf"/>
</dbReference>
<dbReference type="PANTHER" id="PTHR43827">
    <property type="entry name" value="2,5-DIKETO-D-GLUCONIC ACID REDUCTASE"/>
    <property type="match status" value="1"/>
</dbReference>
<comment type="similarity">
    <text evidence="1">Belongs to the aldo/keto reductase family.</text>
</comment>
<dbReference type="PROSITE" id="PS00062">
    <property type="entry name" value="ALDOKETO_REDUCTASE_2"/>
    <property type="match status" value="1"/>
</dbReference>
<evidence type="ECO:0000256" key="6">
    <source>
        <dbReference type="PIRSR" id="PIRSR000097-3"/>
    </source>
</evidence>
<protein>
    <submittedName>
        <fullName evidence="9">Aldo keto reductase related protein</fullName>
    </submittedName>
</protein>
<dbReference type="Proteomes" id="UP000051673">
    <property type="component" value="Unassembled WGS sequence"/>
</dbReference>
<evidence type="ECO:0000313" key="10">
    <source>
        <dbReference type="Proteomes" id="UP000051673"/>
    </source>
</evidence>
<keyword evidence="3" id="KW-0560">Oxidoreductase</keyword>
<feature type="site" description="Lowers pKa of active site Tyr" evidence="6">
    <location>
        <position position="64"/>
    </location>
</feature>
<feature type="active site" description="Proton donor" evidence="4">
    <location>
        <position position="39"/>
    </location>
</feature>
<evidence type="ECO:0000259" key="8">
    <source>
        <dbReference type="Pfam" id="PF00248"/>
    </source>
</evidence>
<keyword evidence="2" id="KW-0521">NADP</keyword>
<proteinExistence type="inferred from homology"/>
<dbReference type="Pfam" id="PF00248">
    <property type="entry name" value="Aldo_ket_red"/>
    <property type="match status" value="1"/>
</dbReference>
<name>A0A0R2JRA9_9LACO</name>
<evidence type="ECO:0000256" key="5">
    <source>
        <dbReference type="PIRSR" id="PIRSR000097-2"/>
    </source>
</evidence>